<dbReference type="EMBL" id="JABTTE010000026">
    <property type="protein sequence ID" value="NSL53038.1"/>
    <property type="molecule type" value="Genomic_DNA"/>
</dbReference>
<dbReference type="GO" id="GO:0004527">
    <property type="term" value="F:exonuclease activity"/>
    <property type="evidence" value="ECO:0007669"/>
    <property type="project" value="UniProtKB-KW"/>
</dbReference>
<evidence type="ECO:0000256" key="9">
    <source>
        <dbReference type="ARBA" id="ARBA00022840"/>
    </source>
</evidence>
<feature type="domain" description="GGDEF" evidence="12">
    <location>
        <begin position="478"/>
        <end position="619"/>
    </location>
</feature>
<dbReference type="PANTHER" id="PTHR36528:SF1">
    <property type="entry name" value="CRISPR SYSTEM SINGLE-STRAND-SPECIFIC DEOXYRIBONUCLEASE CAS10_CSM1 (SUBTYPE III-A)"/>
    <property type="match status" value="1"/>
</dbReference>
<evidence type="ECO:0000256" key="6">
    <source>
        <dbReference type="ARBA" id="ARBA00022759"/>
    </source>
</evidence>
<keyword evidence="3" id="KW-0808">Transferase</keyword>
<protein>
    <recommendedName>
        <fullName evidence="2">CRISPR system single-strand-specific deoxyribonuclease Cas10/Csm1 (subtype III-A)</fullName>
    </recommendedName>
    <alternativeName>
        <fullName evidence="11">Cyclic oligoadenylate synthase</fullName>
    </alternativeName>
</protein>
<evidence type="ECO:0000313" key="13">
    <source>
        <dbReference type="EMBL" id="NSL53038.1"/>
    </source>
</evidence>
<dbReference type="Proteomes" id="UP000625804">
    <property type="component" value="Unassembled WGS sequence"/>
</dbReference>
<dbReference type="InterPro" id="IPR041062">
    <property type="entry name" value="Csm1_B"/>
</dbReference>
<dbReference type="Pfam" id="PF22335">
    <property type="entry name" value="Cas10-Cmr2_palm2"/>
    <property type="match status" value="1"/>
</dbReference>
<dbReference type="GO" id="GO:0005524">
    <property type="term" value="F:ATP binding"/>
    <property type="evidence" value="ECO:0007669"/>
    <property type="project" value="UniProtKB-KW"/>
</dbReference>
<evidence type="ECO:0000256" key="1">
    <source>
        <dbReference type="ARBA" id="ARBA00005700"/>
    </source>
</evidence>
<dbReference type="GO" id="GO:0004519">
    <property type="term" value="F:endonuclease activity"/>
    <property type="evidence" value="ECO:0007669"/>
    <property type="project" value="UniProtKB-KW"/>
</dbReference>
<evidence type="ECO:0000256" key="11">
    <source>
        <dbReference type="ARBA" id="ARBA00032922"/>
    </source>
</evidence>
<dbReference type="Pfam" id="PF18211">
    <property type="entry name" value="Csm1_B"/>
    <property type="match status" value="1"/>
</dbReference>
<keyword evidence="5" id="KW-0547">Nucleotide-binding</keyword>
<evidence type="ECO:0000313" key="14">
    <source>
        <dbReference type="Proteomes" id="UP000625804"/>
    </source>
</evidence>
<dbReference type="InterPro" id="IPR052117">
    <property type="entry name" value="Cas10/Csm1_subtype-III-A"/>
</dbReference>
<dbReference type="InterPro" id="IPR043128">
    <property type="entry name" value="Rev_trsase/Diguanyl_cyclase"/>
</dbReference>
<dbReference type="GO" id="GO:0051607">
    <property type="term" value="P:defense response to virus"/>
    <property type="evidence" value="ECO:0007669"/>
    <property type="project" value="UniProtKB-KW"/>
</dbReference>
<evidence type="ECO:0000256" key="10">
    <source>
        <dbReference type="ARBA" id="ARBA00023118"/>
    </source>
</evidence>
<reference evidence="13" key="1">
    <citation type="submission" date="2020-06" db="EMBL/GenBank/DDBJ databases">
        <title>A novel thermopfilic bacterium from Erzurum, Turkey.</title>
        <authorList>
            <person name="Adiguzel A."/>
            <person name="Ay H."/>
            <person name="Baltaci M.O."/>
        </authorList>
    </citation>
    <scope>NUCLEOTIDE SEQUENCE</scope>
    <source>
        <strain evidence="13">P2</strain>
    </source>
</reference>
<comment type="similarity">
    <text evidence="1">Belongs to the CRISPR-associated Cas10/Csm1 family.</text>
</comment>
<accession>A0A8J8GJR6</accession>
<dbReference type="PANTHER" id="PTHR36528">
    <property type="entry name" value="CRISPR SYSTEM SINGLE-STRAND-SPECIFIC DEOXYRIBONUCLEASE CAS10/CSM1 (SUBTYPE III-A)"/>
    <property type="match status" value="1"/>
</dbReference>
<dbReference type="GO" id="GO:0016740">
    <property type="term" value="F:transferase activity"/>
    <property type="evidence" value="ECO:0007669"/>
    <property type="project" value="UniProtKB-KW"/>
</dbReference>
<evidence type="ECO:0000256" key="3">
    <source>
        <dbReference type="ARBA" id="ARBA00022679"/>
    </source>
</evidence>
<gene>
    <name evidence="13" type="primary">cas10</name>
    <name evidence="13" type="ORF">HR057_14875</name>
</gene>
<evidence type="ECO:0000259" key="12">
    <source>
        <dbReference type="PROSITE" id="PS50887"/>
    </source>
</evidence>
<keyword evidence="7" id="KW-0378">Hydrolase</keyword>
<evidence type="ECO:0000256" key="7">
    <source>
        <dbReference type="ARBA" id="ARBA00022801"/>
    </source>
</evidence>
<evidence type="ECO:0000256" key="8">
    <source>
        <dbReference type="ARBA" id="ARBA00022839"/>
    </source>
</evidence>
<dbReference type="InterPro" id="IPR013408">
    <property type="entry name" value="Cas10/Csm1"/>
</dbReference>
<name>A0A8J8GJR6_9BACI</name>
<comment type="caution">
    <text evidence="13">The sequence shown here is derived from an EMBL/GenBank/DDBJ whole genome shotgun (WGS) entry which is preliminary data.</text>
</comment>
<keyword evidence="8" id="KW-0269">Exonuclease</keyword>
<evidence type="ECO:0000256" key="2">
    <source>
        <dbReference type="ARBA" id="ARBA00014333"/>
    </source>
</evidence>
<keyword evidence="14" id="KW-1185">Reference proteome</keyword>
<sequence>MNSSRSLIFAESVITNALFKRIKNIFPAKSDELLELLLTRKWGKEIVEHWQNEKQFEHLFQGLGEKVDEQAIPLVSIFSELHIQPNQTTEKRYYEPMQWKEPVYNPTLTESPSKENLLLHWHMIINSWKQFIQFAPEDHSIRISSFLDWSENWLSSVPVNKNLQSIPLSIHLRLMHALAIVCGVKCKSFKLLLGDVSGIQSYLFDIAHIGAGKIAKRLRSRSFTLGLLADVVSHKLLLDARLPISNLILSAGGIFYVILPSSYETRDWKKETNKFLYERFQGSIVLHSSEKEIHLLEMTKRFPELLTSCYEGIQRSKGKPFFDLLQNDGAWNDQMFIHDSKQNRDDLCNGCRKFPKVNEEFCEYCLLDEDVGKKLTRTNYLLFKKGHGTIQFENGIAVELLETLPISVDESSYLIQVWNQADAKKAPIQFHRKWVANYIPVAPKGGIQFADNLEDVQNLHEGEPLTFVHMAQVGKGKDLLGYFKADVDNLGMLFTIGFIKERQKESHSFSHILTLSKMFERFFAGGINQWLRNEFKNTYTVFSGGDDLFLIGPWEEILKAAQEIRSRFQIFVGSNPEVTLSAGINILKPKTALPHAAQFVENELENAKENVNVIRAEEKGQFGRDQVSVQGFVMDWTHFKVVTDTSKLLAKWWQCNKLSSSFIYQLSTFSDMYKKYKETGQNEYLKFIPLLNYTIQRNLIEGNILNDKNREDKEILEWLRNLQQVLEQKNKYPLRLNANLLWHYMHLITKISNYYRGG</sequence>
<dbReference type="AlphaFoldDB" id="A0A8J8GJR6"/>
<keyword evidence="9" id="KW-0067">ATP-binding</keyword>
<keyword evidence="4" id="KW-0540">Nuclease</keyword>
<proteinExistence type="inferred from homology"/>
<evidence type="ECO:0000256" key="4">
    <source>
        <dbReference type="ARBA" id="ARBA00022722"/>
    </source>
</evidence>
<keyword evidence="6" id="KW-0255">Endonuclease</keyword>
<evidence type="ECO:0000256" key="5">
    <source>
        <dbReference type="ARBA" id="ARBA00022741"/>
    </source>
</evidence>
<dbReference type="InterPro" id="IPR000160">
    <property type="entry name" value="GGDEF_dom"/>
</dbReference>
<organism evidence="13 14">
    <name type="scientific">Calidifontibacillus erzurumensis</name>
    <dbReference type="NCBI Taxonomy" id="2741433"/>
    <lineage>
        <taxon>Bacteria</taxon>
        <taxon>Bacillati</taxon>
        <taxon>Bacillota</taxon>
        <taxon>Bacilli</taxon>
        <taxon>Bacillales</taxon>
        <taxon>Bacillaceae</taxon>
        <taxon>Calidifontibacillus/Schinkia group</taxon>
        <taxon>Calidifontibacillus</taxon>
    </lineage>
</organism>
<dbReference type="Gene3D" id="3.30.70.270">
    <property type="match status" value="1"/>
</dbReference>
<dbReference type="InterPro" id="IPR054767">
    <property type="entry name" value="Cas10-Cmr2_palm2"/>
</dbReference>
<dbReference type="RefSeq" id="WP_173732239.1">
    <property type="nucleotide sequence ID" value="NZ_JABTTE010000026.1"/>
</dbReference>
<keyword evidence="10" id="KW-0051">Antiviral defense</keyword>
<dbReference type="PROSITE" id="PS50887">
    <property type="entry name" value="GGDEF"/>
    <property type="match status" value="1"/>
</dbReference>
<dbReference type="NCBIfam" id="TIGR02578">
    <property type="entry name" value="cas_TM1811_Csm1"/>
    <property type="match status" value="1"/>
</dbReference>